<organism evidence="3 4">
    <name type="scientific">Xanthobacter agilis</name>
    <dbReference type="NCBI Taxonomy" id="47492"/>
    <lineage>
        <taxon>Bacteria</taxon>
        <taxon>Pseudomonadati</taxon>
        <taxon>Pseudomonadota</taxon>
        <taxon>Alphaproteobacteria</taxon>
        <taxon>Hyphomicrobiales</taxon>
        <taxon>Xanthobacteraceae</taxon>
        <taxon>Xanthobacter</taxon>
    </lineage>
</organism>
<dbReference type="InterPro" id="IPR008462">
    <property type="entry name" value="CsbD"/>
</dbReference>
<feature type="domain" description="CsbD-like" evidence="2">
    <location>
        <begin position="4"/>
        <end position="56"/>
    </location>
</feature>
<protein>
    <submittedName>
        <fullName evidence="3">Uncharacterized protein YjbJ (UPF0337 family)</fullName>
    </submittedName>
</protein>
<reference evidence="3 4" key="1">
    <citation type="submission" date="2023-07" db="EMBL/GenBank/DDBJ databases">
        <title>Genomic Encyclopedia of Type Strains, Phase IV (KMG-IV): sequencing the most valuable type-strain genomes for metagenomic binning, comparative biology and taxonomic classification.</title>
        <authorList>
            <person name="Goeker M."/>
        </authorList>
    </citation>
    <scope>NUCLEOTIDE SEQUENCE [LARGE SCALE GENOMIC DNA]</scope>
    <source>
        <strain evidence="3 4">DSM 3770</strain>
    </source>
</reference>
<dbReference type="InterPro" id="IPR026042">
    <property type="entry name" value="YjbJ"/>
</dbReference>
<dbReference type="PANTHER" id="PTHR34977:SF1">
    <property type="entry name" value="UPF0337 PROTEIN YJBJ"/>
    <property type="match status" value="1"/>
</dbReference>
<dbReference type="InterPro" id="IPR036629">
    <property type="entry name" value="YjbJ_sf"/>
</dbReference>
<keyword evidence="4" id="KW-1185">Reference proteome</keyword>
<dbReference type="InterPro" id="IPR050423">
    <property type="entry name" value="UPF0337_stress_rsp"/>
</dbReference>
<sequence length="66" mass="7701">MNWDRIEGNWKQMTGNVKAQWGKLTDDDLTEISGRREVLEGKIQERYGLAKDEVKRQVDTFTSTLN</sequence>
<dbReference type="RefSeq" id="WP_237346915.1">
    <property type="nucleotide sequence ID" value="NZ_JABWGX010000025.1"/>
</dbReference>
<dbReference type="Proteomes" id="UP001241747">
    <property type="component" value="Unassembled WGS sequence"/>
</dbReference>
<dbReference type="Gene3D" id="1.10.1470.10">
    <property type="entry name" value="YjbJ"/>
    <property type="match status" value="1"/>
</dbReference>
<dbReference type="EMBL" id="JAUSVY010000002">
    <property type="protein sequence ID" value="MDQ0503936.1"/>
    <property type="molecule type" value="Genomic_DNA"/>
</dbReference>
<comment type="similarity">
    <text evidence="1">Belongs to the UPF0337 (CsbD) family.</text>
</comment>
<proteinExistence type="inferred from homology"/>
<gene>
    <name evidence="3" type="ORF">QOZ94_000710</name>
</gene>
<evidence type="ECO:0000313" key="3">
    <source>
        <dbReference type="EMBL" id="MDQ0503936.1"/>
    </source>
</evidence>
<dbReference type="Pfam" id="PF05532">
    <property type="entry name" value="CsbD"/>
    <property type="match status" value="1"/>
</dbReference>
<dbReference type="PANTHER" id="PTHR34977">
    <property type="entry name" value="UPF0337 PROTEIN YJBJ"/>
    <property type="match status" value="1"/>
</dbReference>
<evidence type="ECO:0000259" key="2">
    <source>
        <dbReference type="Pfam" id="PF05532"/>
    </source>
</evidence>
<evidence type="ECO:0000256" key="1">
    <source>
        <dbReference type="ARBA" id="ARBA00009129"/>
    </source>
</evidence>
<accession>A0ABU0L9Z0</accession>
<comment type="caution">
    <text evidence="3">The sequence shown here is derived from an EMBL/GenBank/DDBJ whole genome shotgun (WGS) entry which is preliminary data.</text>
</comment>
<dbReference type="SUPFAM" id="SSF69047">
    <property type="entry name" value="Hypothetical protein YjbJ"/>
    <property type="match status" value="1"/>
</dbReference>
<evidence type="ECO:0000313" key="4">
    <source>
        <dbReference type="Proteomes" id="UP001241747"/>
    </source>
</evidence>
<name>A0ABU0L9Z0_XANAG</name>
<dbReference type="PIRSF" id="PIRSF039008">
    <property type="entry name" value="YjbJ"/>
    <property type="match status" value="1"/>
</dbReference>